<accession>A0A1M6B8F9</accession>
<keyword evidence="1" id="KW-0472">Membrane</keyword>
<evidence type="ECO:0000313" key="2">
    <source>
        <dbReference type="EMBL" id="SHI44763.1"/>
    </source>
</evidence>
<dbReference type="AlphaFoldDB" id="A0A1M6B8F9"/>
<sequence length="78" mass="8369">MAEPHSTTTIVSNTAATVAITSGVTQSSFAQSLLSASFEQVLSGHFHWQLSDVVTLACSAIVMSNFVLTRLEKRRSVN</sequence>
<dbReference type="STRING" id="1216006.VA7868_03732"/>
<protein>
    <submittedName>
        <fullName evidence="2">Uncharacterized protein</fullName>
    </submittedName>
</protein>
<dbReference type="EMBL" id="FQXZ01000040">
    <property type="protein sequence ID" value="SHI44763.1"/>
    <property type="molecule type" value="Genomic_DNA"/>
</dbReference>
<dbReference type="OrthoDB" id="7068597at2"/>
<proteinExistence type="predicted"/>
<keyword evidence="3" id="KW-1185">Reference proteome</keyword>
<dbReference type="Proteomes" id="UP000184608">
    <property type="component" value="Unassembled WGS sequence"/>
</dbReference>
<evidence type="ECO:0000256" key="1">
    <source>
        <dbReference type="SAM" id="Phobius"/>
    </source>
</evidence>
<gene>
    <name evidence="2" type="ORF">VA7868_03732</name>
</gene>
<keyword evidence="1" id="KW-0812">Transmembrane</keyword>
<keyword evidence="1" id="KW-1133">Transmembrane helix</keyword>
<feature type="transmembrane region" description="Helical" evidence="1">
    <location>
        <begin position="46"/>
        <end position="68"/>
    </location>
</feature>
<organism evidence="2 3">
    <name type="scientific">Vibrio aerogenes CECT 7868</name>
    <dbReference type="NCBI Taxonomy" id="1216006"/>
    <lineage>
        <taxon>Bacteria</taxon>
        <taxon>Pseudomonadati</taxon>
        <taxon>Pseudomonadota</taxon>
        <taxon>Gammaproteobacteria</taxon>
        <taxon>Vibrionales</taxon>
        <taxon>Vibrionaceae</taxon>
        <taxon>Vibrio</taxon>
    </lineage>
</organism>
<dbReference type="RefSeq" id="WP_073605340.1">
    <property type="nucleotide sequence ID" value="NZ_FQXZ01000040.1"/>
</dbReference>
<evidence type="ECO:0000313" key="3">
    <source>
        <dbReference type="Proteomes" id="UP000184608"/>
    </source>
</evidence>
<name>A0A1M6B8F9_9VIBR</name>
<reference evidence="2 3" key="1">
    <citation type="submission" date="2016-11" db="EMBL/GenBank/DDBJ databases">
        <authorList>
            <person name="Jaros S."/>
            <person name="Januszkiewicz K."/>
            <person name="Wedrychowicz H."/>
        </authorList>
    </citation>
    <scope>NUCLEOTIDE SEQUENCE [LARGE SCALE GENOMIC DNA]</scope>
    <source>
        <strain evidence="2 3">CECT 7868</strain>
    </source>
</reference>